<evidence type="ECO:0000256" key="3">
    <source>
        <dbReference type="ARBA" id="ARBA00022692"/>
    </source>
</evidence>
<reference evidence="7 8" key="2">
    <citation type="submission" date="2019-04" db="EMBL/GenBank/DDBJ databases">
        <authorList>
            <person name="Yang S."/>
            <person name="Wei W."/>
        </authorList>
    </citation>
    <scope>NUCLEOTIDE SEQUENCE [LARGE SCALE GENOMIC DNA]</scope>
    <source>
        <strain evidence="8">ZP60</strain>
    </source>
</reference>
<evidence type="ECO:0000256" key="6">
    <source>
        <dbReference type="SAM" id="Phobius"/>
    </source>
</evidence>
<organism evidence="7 8">
    <name type="scientific">Halomicrobium mukohataei</name>
    <dbReference type="NCBI Taxonomy" id="57705"/>
    <lineage>
        <taxon>Archaea</taxon>
        <taxon>Methanobacteriati</taxon>
        <taxon>Methanobacteriota</taxon>
        <taxon>Stenosarchaea group</taxon>
        <taxon>Halobacteria</taxon>
        <taxon>Halobacteriales</taxon>
        <taxon>Haloarculaceae</taxon>
        <taxon>Halomicrobium</taxon>
    </lineage>
</organism>
<dbReference type="CDD" id="cd16914">
    <property type="entry name" value="EcfT"/>
    <property type="match status" value="1"/>
</dbReference>
<protein>
    <submittedName>
        <fullName evidence="7">Energy-coupling factor transporter transmembrane protein EcfT</fullName>
    </submittedName>
</protein>
<dbReference type="GeneID" id="42178400"/>
<dbReference type="Pfam" id="PF02361">
    <property type="entry name" value="CbiQ"/>
    <property type="match status" value="1"/>
</dbReference>
<sequence length="246" mass="26207">MLSYRPGETFAHRLDPRSKLCFQAGFAIAAFADTALSWLAGVYALAALALLAGRLDPRRVVRAYWVVFLVLALGPVIAGIAVGPPWFRVEPALTSLRAVARVPPVLAVSAVYVHTTPVRGTRAAIERLVPGRAGQLLGVGTGLVVRFFPLVVSDLRRIRTAMVARGGANRPVTDRARRLAVQGIDRAMARSDRLAVALRARCFAWNPTLPALTFGRMDYPVAGIGVVLALSPLAQSAALSPLLATA</sequence>
<dbReference type="AlphaFoldDB" id="A0A4D6KAW3"/>
<dbReference type="GO" id="GO:0005886">
    <property type="term" value="C:plasma membrane"/>
    <property type="evidence" value="ECO:0007669"/>
    <property type="project" value="UniProtKB-ARBA"/>
</dbReference>
<dbReference type="InterPro" id="IPR051611">
    <property type="entry name" value="ECF_transporter_component"/>
</dbReference>
<keyword evidence="3 6" id="KW-0812">Transmembrane</keyword>
<evidence type="ECO:0000256" key="4">
    <source>
        <dbReference type="ARBA" id="ARBA00022989"/>
    </source>
</evidence>
<dbReference type="OMA" id="ARCFAWN"/>
<keyword evidence="4 6" id="KW-1133">Transmembrane helix</keyword>
<dbReference type="RefSeq" id="WP_012808033.1">
    <property type="nucleotide sequence ID" value="NZ_CP039375.1"/>
</dbReference>
<dbReference type="Proteomes" id="UP000297053">
    <property type="component" value="Chromosome"/>
</dbReference>
<evidence type="ECO:0000256" key="2">
    <source>
        <dbReference type="ARBA" id="ARBA00022475"/>
    </source>
</evidence>
<evidence type="ECO:0000256" key="5">
    <source>
        <dbReference type="ARBA" id="ARBA00023136"/>
    </source>
</evidence>
<dbReference type="KEGG" id="halz:E5139_05650"/>
<proteinExistence type="predicted"/>
<comment type="subcellular location">
    <subcellularLocation>
        <location evidence="1">Membrane</location>
        <topology evidence="1">Multi-pass membrane protein</topology>
    </subcellularLocation>
</comment>
<evidence type="ECO:0000256" key="1">
    <source>
        <dbReference type="ARBA" id="ARBA00004141"/>
    </source>
</evidence>
<evidence type="ECO:0000313" key="7">
    <source>
        <dbReference type="EMBL" id="QCD65150.1"/>
    </source>
</evidence>
<keyword evidence="5 6" id="KW-0472">Membrane</keyword>
<dbReference type="EMBL" id="CP039375">
    <property type="protein sequence ID" value="QCD65150.1"/>
    <property type="molecule type" value="Genomic_DNA"/>
</dbReference>
<keyword evidence="2" id="KW-1003">Cell membrane</keyword>
<feature type="transmembrane region" description="Helical" evidence="6">
    <location>
        <begin position="24"/>
        <end position="51"/>
    </location>
</feature>
<name>A0A4D6KAW3_9EURY</name>
<accession>A0A4D6KAW3</accession>
<dbReference type="PANTHER" id="PTHR34857">
    <property type="entry name" value="SLL0384 PROTEIN"/>
    <property type="match status" value="1"/>
</dbReference>
<reference evidence="7 8" key="1">
    <citation type="submission" date="2019-04" db="EMBL/GenBank/DDBJ databases">
        <title>Complete genome sequence of Arthrobacter sp. ZXY-2 associated with effective atrazine degradation and salt adaptation.</title>
        <authorList>
            <person name="Zhao X."/>
        </authorList>
    </citation>
    <scope>NUCLEOTIDE SEQUENCE [LARGE SCALE GENOMIC DNA]</scope>
    <source>
        <strain evidence="8">ZP60</strain>
    </source>
</reference>
<feature type="transmembrane region" description="Helical" evidence="6">
    <location>
        <begin position="63"/>
        <end position="87"/>
    </location>
</feature>
<evidence type="ECO:0000313" key="8">
    <source>
        <dbReference type="Proteomes" id="UP000297053"/>
    </source>
</evidence>
<gene>
    <name evidence="7" type="ORF">E5139_05650</name>
</gene>
<dbReference type="InterPro" id="IPR003339">
    <property type="entry name" value="ABC/ECF_trnsptr_transmembrane"/>
</dbReference>
<dbReference type="PANTHER" id="PTHR34857:SF2">
    <property type="entry name" value="SLL0384 PROTEIN"/>
    <property type="match status" value="1"/>
</dbReference>